<dbReference type="RefSeq" id="XP_007838758.1">
    <property type="nucleotide sequence ID" value="XM_007840567.1"/>
</dbReference>
<reference evidence="5" key="1">
    <citation type="journal article" date="2015" name="BMC Genomics">
        <title>Genomic and transcriptomic analysis of the endophytic fungus Pestalotiopsis fici reveals its lifestyle and high potential for synthesis of natural products.</title>
        <authorList>
            <person name="Wang X."/>
            <person name="Zhang X."/>
            <person name="Liu L."/>
            <person name="Xiang M."/>
            <person name="Wang W."/>
            <person name="Sun X."/>
            <person name="Che Y."/>
            <person name="Guo L."/>
            <person name="Liu G."/>
            <person name="Guo L."/>
            <person name="Wang C."/>
            <person name="Yin W.B."/>
            <person name="Stadler M."/>
            <person name="Zhang X."/>
            <person name="Liu X."/>
        </authorList>
    </citation>
    <scope>NUCLEOTIDE SEQUENCE [LARGE SCALE GENOMIC DNA]</scope>
    <source>
        <strain evidence="5">W106-1 / CGMCC3.15140</strain>
    </source>
</reference>
<dbReference type="GeneID" id="19276999"/>
<feature type="domain" description="Glycoside hydrolase family 49 C-terminal" evidence="2">
    <location>
        <begin position="501"/>
        <end position="612"/>
    </location>
</feature>
<dbReference type="Gene3D" id="2.60.350.10">
    <property type="entry name" value="Dextranase, N-terminal"/>
    <property type="match status" value="1"/>
</dbReference>
<dbReference type="Gene3D" id="2.160.20.10">
    <property type="entry name" value="Single-stranded right-handed beta-helix, Pectin lyase-like"/>
    <property type="match status" value="1"/>
</dbReference>
<feature type="domain" description="Glycoside hydrolase family 49 N-terminal" evidence="3">
    <location>
        <begin position="29"/>
        <end position="240"/>
    </location>
</feature>
<accession>W3WRZ5</accession>
<name>W3WRZ5_PESFW</name>
<dbReference type="eggNOG" id="ENOG502SCB1">
    <property type="taxonomic scope" value="Eukaryota"/>
</dbReference>
<gene>
    <name evidence="4" type="ORF">PFICI_11986</name>
</gene>
<dbReference type="InterPro" id="IPR023226">
    <property type="entry name" value="Glyco_hydro_49_N_dom"/>
</dbReference>
<dbReference type="OrthoDB" id="406508at2759"/>
<feature type="chain" id="PRO_5004833889" description="Isopullulanase" evidence="1">
    <location>
        <begin position="23"/>
        <end position="618"/>
    </location>
</feature>
<dbReference type="InParanoid" id="W3WRZ5"/>
<dbReference type="SUPFAM" id="SSF101596">
    <property type="entry name" value="Dextranase, N-terminal domain"/>
    <property type="match status" value="1"/>
</dbReference>
<evidence type="ECO:0000313" key="5">
    <source>
        <dbReference type="Proteomes" id="UP000030651"/>
    </source>
</evidence>
<dbReference type="InterPro" id="IPR041402">
    <property type="entry name" value="B_solenoid_dext"/>
</dbReference>
<dbReference type="Pfam" id="PF03718">
    <property type="entry name" value="Glyco_hydro_49"/>
    <property type="match status" value="1"/>
</dbReference>
<dbReference type="InterPro" id="IPR041274">
    <property type="entry name" value="IPU_b_solenoid"/>
</dbReference>
<proteinExistence type="predicted"/>
<dbReference type="SUPFAM" id="SSF51126">
    <property type="entry name" value="Pectin lyase-like"/>
    <property type="match status" value="1"/>
</dbReference>
<dbReference type="InterPro" id="IPR035953">
    <property type="entry name" value="Dextranase_N-ter"/>
</dbReference>
<dbReference type="OMA" id="ITMAWTQ"/>
<dbReference type="InterPro" id="IPR012334">
    <property type="entry name" value="Pectin_lyas_fold"/>
</dbReference>
<evidence type="ECO:0000256" key="1">
    <source>
        <dbReference type="SAM" id="SignalP"/>
    </source>
</evidence>
<sequence>MRRFTPWLILLRVACLLPGTYADTIAADNVTADLSSLQTWWHENGEINYETPVQEGNVRQSHVYSAWVKSTVDTSNTYYNTFVYETIPRNGQGNIIIPGDPTSTTTADDAVTIEADIWITMAWTQFLYSSDTWVKVTRRGDNPSVASNVVIRPTNLDLTVTDDGAGNVYILVPYSAQGLRFSVEFKDNLYDYHDSCATTTCDFVQNWHSDGPNYVSSFTDKNPIMGTEPHDALLIFASPFPSDDLVPDQTAATTYIVHPGDVPDLSSISNEVVYFMPGVHYMPATTHATLSSSVNWVYLSPGAYVKGAMQFTTEATLIKATGHGVLSGERYVYQANTAENYTNTKSNSDSLRMWTGDSTDNVQQTFLLAGPTTNAPPFNSIDFKGDLTTISIRQFDYKQVGAYFGQTDGTTLYKGSTVRDTFYHSGDDTIKTYGSNVLVENVVVWKGKTAPIIQYGWASRNIHNITVNGVNVIHMRYSSNGSHPSIIGANQVYDISESLSNNADLSKIMSNVYFGNIRAEGIGGNLMRICPLSNYKNFTLENISLEAFSVKTNGIYKSELPLFTDSTGTVAALEGFVIKNFSINGTRITQAAGNYGPSSLGALHIASTYLTNGNVTII</sequence>
<dbReference type="Pfam" id="PF17433">
    <property type="entry name" value="Glyco_hydro_49N"/>
    <property type="match status" value="1"/>
</dbReference>
<dbReference type="AlphaFoldDB" id="W3WRZ5"/>
<evidence type="ECO:0008006" key="6">
    <source>
        <dbReference type="Google" id="ProtNLM"/>
    </source>
</evidence>
<dbReference type="InterPro" id="IPR011050">
    <property type="entry name" value="Pectin_lyase_fold/virulence"/>
</dbReference>
<dbReference type="Proteomes" id="UP000030651">
    <property type="component" value="Unassembled WGS sequence"/>
</dbReference>
<dbReference type="HOGENOM" id="CLU_016923_1_0_1"/>
<dbReference type="Pfam" id="PF18783">
    <property type="entry name" value="IPU_b_solenoid"/>
    <property type="match status" value="1"/>
</dbReference>
<dbReference type="GO" id="GO:0004553">
    <property type="term" value="F:hydrolase activity, hydrolyzing O-glycosyl compounds"/>
    <property type="evidence" value="ECO:0007669"/>
    <property type="project" value="InterPro"/>
</dbReference>
<protein>
    <recommendedName>
        <fullName evidence="6">Isopullulanase</fullName>
    </recommendedName>
</protein>
<dbReference type="InterPro" id="IPR005192">
    <property type="entry name" value="Glyco_hydro_49_C"/>
</dbReference>
<dbReference type="Pfam" id="PF18841">
    <property type="entry name" value="B_solenoid_dext"/>
    <property type="match status" value="1"/>
</dbReference>
<dbReference type="KEGG" id="pfy:PFICI_11986"/>
<evidence type="ECO:0000313" key="4">
    <source>
        <dbReference type="EMBL" id="ETS76599.1"/>
    </source>
</evidence>
<organism evidence="4 5">
    <name type="scientific">Pestalotiopsis fici (strain W106-1 / CGMCC3.15140)</name>
    <dbReference type="NCBI Taxonomy" id="1229662"/>
    <lineage>
        <taxon>Eukaryota</taxon>
        <taxon>Fungi</taxon>
        <taxon>Dikarya</taxon>
        <taxon>Ascomycota</taxon>
        <taxon>Pezizomycotina</taxon>
        <taxon>Sordariomycetes</taxon>
        <taxon>Xylariomycetidae</taxon>
        <taxon>Amphisphaeriales</taxon>
        <taxon>Sporocadaceae</taxon>
        <taxon>Pestalotiopsis</taxon>
    </lineage>
</organism>
<dbReference type="STRING" id="1229662.W3WRZ5"/>
<evidence type="ECO:0000259" key="2">
    <source>
        <dbReference type="Pfam" id="PF03718"/>
    </source>
</evidence>
<keyword evidence="5" id="KW-1185">Reference proteome</keyword>
<dbReference type="EMBL" id="KI912117">
    <property type="protein sequence ID" value="ETS76599.1"/>
    <property type="molecule type" value="Genomic_DNA"/>
</dbReference>
<keyword evidence="1" id="KW-0732">Signal</keyword>
<feature type="signal peptide" evidence="1">
    <location>
        <begin position="1"/>
        <end position="22"/>
    </location>
</feature>
<evidence type="ECO:0000259" key="3">
    <source>
        <dbReference type="Pfam" id="PF17433"/>
    </source>
</evidence>